<organism evidence="1 2">
    <name type="scientific">Pseudomonas cuatrocienegasensis</name>
    <dbReference type="NCBI Taxonomy" id="543360"/>
    <lineage>
        <taxon>Bacteria</taxon>
        <taxon>Pseudomonadati</taxon>
        <taxon>Pseudomonadota</taxon>
        <taxon>Gammaproteobacteria</taxon>
        <taxon>Pseudomonadales</taxon>
        <taxon>Pseudomonadaceae</taxon>
        <taxon>Pseudomonas</taxon>
    </lineage>
</organism>
<dbReference type="Proteomes" id="UP000198512">
    <property type="component" value="Unassembled WGS sequence"/>
</dbReference>
<protein>
    <submittedName>
        <fullName evidence="1">General secretion pathway protein N</fullName>
    </submittedName>
</protein>
<reference evidence="1 2" key="1">
    <citation type="submission" date="2016-10" db="EMBL/GenBank/DDBJ databases">
        <authorList>
            <person name="Varghese N."/>
            <person name="Submissions S."/>
        </authorList>
    </citation>
    <scope>NUCLEOTIDE SEQUENCE [LARGE SCALE GENOMIC DNA]</scope>
    <source>
        <strain evidence="1 2">CIP 109853</strain>
    </source>
</reference>
<comment type="caution">
    <text evidence="1">The sequence shown here is derived from an EMBL/GenBank/DDBJ whole genome shotgun (WGS) entry which is preliminary data.</text>
</comment>
<dbReference type="EMBL" id="FOFP01000007">
    <property type="protein sequence ID" value="SEQ59539.1"/>
    <property type="molecule type" value="Genomic_DNA"/>
</dbReference>
<keyword evidence="2" id="KW-1185">Reference proteome</keyword>
<gene>
    <name evidence="1" type="ORF">SAMN05216600_107178</name>
</gene>
<dbReference type="RefSeq" id="WP_069520112.1">
    <property type="nucleotide sequence ID" value="NZ_FOFP01000007.1"/>
</dbReference>
<name>A0ABY1BDG8_9PSED</name>
<evidence type="ECO:0000313" key="2">
    <source>
        <dbReference type="Proteomes" id="UP000198512"/>
    </source>
</evidence>
<accession>A0ABY1BDG8</accession>
<evidence type="ECO:0000313" key="1">
    <source>
        <dbReference type="EMBL" id="SEQ59539.1"/>
    </source>
</evidence>
<sequence length="223" mass="24777">MKRWAILWAVAVFSGALLLGAPVSFWARWVNWPDGWQPQALSGSLWQGQAAQLGPLGPVSWQLALVGPRAEVRAGALQRQWHLQIEGWPWQWQARLKDAGSLVTPEQPFSLEGDWQGHIEVSGRGRRCLSSTGSLRATQLDLLAPWTMPLGQAELTLDCQDHTHLLARLERAGQHQIAVDVQLAARTTEIDGRVASNSQLSGLLRQIGVLEQGQQAFQTRFTW</sequence>
<proteinExistence type="predicted"/>